<gene>
    <name evidence="1" type="ORF">RM553_00105</name>
</gene>
<organism evidence="1 2">
    <name type="scientific">Autumnicola tepida</name>
    <dbReference type="NCBI Taxonomy" id="3075595"/>
    <lineage>
        <taxon>Bacteria</taxon>
        <taxon>Pseudomonadati</taxon>
        <taxon>Bacteroidota</taxon>
        <taxon>Flavobacteriia</taxon>
        <taxon>Flavobacteriales</taxon>
        <taxon>Flavobacteriaceae</taxon>
        <taxon>Autumnicola</taxon>
    </lineage>
</organism>
<reference evidence="1 2" key="1">
    <citation type="submission" date="2023-09" db="EMBL/GenBank/DDBJ databases">
        <authorList>
            <person name="Rey-Velasco X."/>
        </authorList>
    </citation>
    <scope>NUCLEOTIDE SEQUENCE [LARGE SCALE GENOMIC DNA]</scope>
    <source>
        <strain evidence="1 2">F363</strain>
    </source>
</reference>
<protein>
    <submittedName>
        <fullName evidence="1">Uncharacterized protein</fullName>
    </submittedName>
</protein>
<dbReference type="Proteomes" id="UP001262889">
    <property type="component" value="Unassembled WGS sequence"/>
</dbReference>
<dbReference type="RefSeq" id="WP_311532799.1">
    <property type="nucleotide sequence ID" value="NZ_JAVRHQ010000001.1"/>
</dbReference>
<evidence type="ECO:0000313" key="1">
    <source>
        <dbReference type="EMBL" id="MDT0641219.1"/>
    </source>
</evidence>
<dbReference type="Gene3D" id="3.40.1420.30">
    <property type="match status" value="1"/>
</dbReference>
<dbReference type="SUPFAM" id="SSF160574">
    <property type="entry name" value="BT0923-like"/>
    <property type="match status" value="1"/>
</dbReference>
<evidence type="ECO:0000313" key="2">
    <source>
        <dbReference type="Proteomes" id="UP001262889"/>
    </source>
</evidence>
<accession>A0ABU3C4H5</accession>
<sequence length="175" mass="20558">MKYLLFILLFTGLSMLAQDKKIEREDRISEEKMPGRAVELINAEKPEAARRLKYYFETDANRTSYEAKFKYNGHKYSVEFDNNGKLEDIEVQLKKKEIPQITIQAIKSYIDERNERYKIEKIQAQYLPFISENQAFFNSLKPEKVSPENYELIIAVKTGGNYRGLKCCLIIPEKL</sequence>
<proteinExistence type="predicted"/>
<dbReference type="EMBL" id="JAVRHQ010000001">
    <property type="protein sequence ID" value="MDT0641219.1"/>
    <property type="molecule type" value="Genomic_DNA"/>
</dbReference>
<name>A0ABU3C4H5_9FLAO</name>
<keyword evidence="2" id="KW-1185">Reference proteome</keyword>
<comment type="caution">
    <text evidence="1">The sequence shown here is derived from an EMBL/GenBank/DDBJ whole genome shotgun (WGS) entry which is preliminary data.</text>
</comment>